<accession>A0A6B3SNR5</accession>
<keyword evidence="1" id="KW-0973">c-di-GMP</keyword>
<dbReference type="SUPFAM" id="SSF141371">
    <property type="entry name" value="PilZ domain-like"/>
    <property type="match status" value="2"/>
</dbReference>
<keyword evidence="2" id="KW-0547">Nucleotide-binding</keyword>
<feature type="domain" description="PilZ" evidence="4">
    <location>
        <begin position="111"/>
        <end position="222"/>
    </location>
</feature>
<organism evidence="6 7">
    <name type="scientific">Noviherbaspirillum galbum</name>
    <dbReference type="NCBI Taxonomy" id="2709383"/>
    <lineage>
        <taxon>Bacteria</taxon>
        <taxon>Pseudomonadati</taxon>
        <taxon>Pseudomonadota</taxon>
        <taxon>Betaproteobacteria</taxon>
        <taxon>Burkholderiales</taxon>
        <taxon>Oxalobacteraceae</taxon>
        <taxon>Noviherbaspirillum</taxon>
    </lineage>
</organism>
<evidence type="ECO:0000256" key="1">
    <source>
        <dbReference type="ARBA" id="ARBA00022636"/>
    </source>
</evidence>
<reference evidence="6 7" key="1">
    <citation type="submission" date="2020-02" db="EMBL/GenBank/DDBJ databases">
        <authorList>
            <person name="Kim M.K."/>
        </authorList>
    </citation>
    <scope>NUCLEOTIDE SEQUENCE [LARGE SCALE GENOMIC DNA]</scope>
    <source>
        <strain evidence="6 7">17J57-3</strain>
    </source>
</reference>
<dbReference type="Gene3D" id="2.30.110.10">
    <property type="entry name" value="Electron Transport, Fmn-binding Protein, Chain A"/>
    <property type="match status" value="1"/>
</dbReference>
<name>A0A6B3SNR5_9BURK</name>
<protein>
    <submittedName>
        <fullName evidence="6">Flagellar brake protein</fullName>
    </submittedName>
</protein>
<keyword evidence="6" id="KW-0966">Cell projection</keyword>
<dbReference type="Pfam" id="PF07238">
    <property type="entry name" value="PilZ"/>
    <property type="match status" value="1"/>
</dbReference>
<dbReference type="InterPro" id="IPR012349">
    <property type="entry name" value="Split_barrel_FMN-bd"/>
</dbReference>
<dbReference type="Pfam" id="PF12945">
    <property type="entry name" value="PilZNR"/>
    <property type="match status" value="1"/>
</dbReference>
<comment type="caution">
    <text evidence="6">The sequence shown here is derived from an EMBL/GenBank/DDBJ whole genome shotgun (WGS) entry which is preliminary data.</text>
</comment>
<dbReference type="Gene3D" id="2.40.10.220">
    <property type="entry name" value="predicted glycosyltransferase like domains"/>
    <property type="match status" value="1"/>
</dbReference>
<evidence type="ECO:0000256" key="3">
    <source>
        <dbReference type="ARBA" id="ARBA00023143"/>
    </source>
</evidence>
<dbReference type="RefSeq" id="WP_163964561.1">
    <property type="nucleotide sequence ID" value="NZ_JAAIVB010000048.1"/>
</dbReference>
<evidence type="ECO:0000313" key="7">
    <source>
        <dbReference type="Proteomes" id="UP000482155"/>
    </source>
</evidence>
<keyword evidence="7" id="KW-1185">Reference proteome</keyword>
<feature type="domain" description="Type III secretion system flagellar brake protein YcgR PilZN" evidence="5">
    <location>
        <begin position="19"/>
        <end position="103"/>
    </location>
</feature>
<keyword evidence="6" id="KW-0969">Cilium</keyword>
<dbReference type="Proteomes" id="UP000482155">
    <property type="component" value="Unassembled WGS sequence"/>
</dbReference>
<keyword evidence="3" id="KW-0975">Bacterial flagellum</keyword>
<dbReference type="GO" id="GO:0035438">
    <property type="term" value="F:cyclic-di-GMP binding"/>
    <property type="evidence" value="ECO:0007669"/>
    <property type="project" value="InterPro"/>
</dbReference>
<evidence type="ECO:0000259" key="4">
    <source>
        <dbReference type="Pfam" id="PF07238"/>
    </source>
</evidence>
<dbReference type="InterPro" id="IPR009926">
    <property type="entry name" value="T3SS_YcgR_PilZN"/>
</dbReference>
<keyword evidence="6" id="KW-0282">Flagellum</keyword>
<sequence>MRKDNTHARLVSFEEMNLQVGARLQILLVRDVKPIQYFCSLVGFAKGEFLIIRLPANVQGQGPFREGDKLTVRVFSGVKVCSFDVTVMRLYEQPLHCFHVSFPDQVLGTSLRSAMRIKVDIPASLTKPGDAAFAACPVLLDNVSISGALVAAPAEIGKPEEKVQLQFSIFSQPLDLEMSITANAMIRNVVAEGDGDAKRYLIGVEFIDLDSTSQIVLQNLAYKTVLDDRHKIV</sequence>
<dbReference type="AlphaFoldDB" id="A0A6B3SNR5"/>
<dbReference type="EMBL" id="JAAIVB010000048">
    <property type="protein sequence ID" value="NEX62383.1"/>
    <property type="molecule type" value="Genomic_DNA"/>
</dbReference>
<proteinExistence type="predicted"/>
<gene>
    <name evidence="6" type="ORF">G3574_14935</name>
</gene>
<evidence type="ECO:0000259" key="5">
    <source>
        <dbReference type="Pfam" id="PF12945"/>
    </source>
</evidence>
<dbReference type="InterPro" id="IPR009875">
    <property type="entry name" value="PilZ_domain"/>
</dbReference>
<evidence type="ECO:0000256" key="2">
    <source>
        <dbReference type="ARBA" id="ARBA00022741"/>
    </source>
</evidence>
<evidence type="ECO:0000313" key="6">
    <source>
        <dbReference type="EMBL" id="NEX62383.1"/>
    </source>
</evidence>